<feature type="domain" description="Pilus formation protein N-terminal" evidence="1">
    <location>
        <begin position="75"/>
        <end position="141"/>
    </location>
</feature>
<sequence length="194" mass="20519">MLSRPYDLYSSSTDTERMSDQSHGVCQVFTIRVDRMAQRISTQVCTMFRFAATALLLAATLAAPMPALAQDGAPISVNVNMARILRISAPAATVIVGNPGIADVTIQDPQTLILTGKSYGQTNLIVLDSRGEPVADTLVEVVQMSAGIMTVYQGQSRTTLSCAPTCQPVVMMGDDTGYSGQVLASSQLVQSAAN</sequence>
<evidence type="ECO:0000313" key="2">
    <source>
        <dbReference type="EMBL" id="MVT00764.1"/>
    </source>
</evidence>
<evidence type="ECO:0000313" key="3">
    <source>
        <dbReference type="Proteomes" id="UP000438106"/>
    </source>
</evidence>
<keyword evidence="3" id="KW-1185">Reference proteome</keyword>
<gene>
    <name evidence="2" type="ORF">GO014_17200</name>
</gene>
<dbReference type="AlphaFoldDB" id="A0A7X3K5A8"/>
<organism evidence="2 3">
    <name type="scientific">Devosia marina</name>
    <dbReference type="NCBI Taxonomy" id="2683198"/>
    <lineage>
        <taxon>Bacteria</taxon>
        <taxon>Pseudomonadati</taxon>
        <taxon>Pseudomonadota</taxon>
        <taxon>Alphaproteobacteria</taxon>
        <taxon>Hyphomicrobiales</taxon>
        <taxon>Devosiaceae</taxon>
        <taxon>Devosia</taxon>
    </lineage>
</organism>
<dbReference type="Pfam" id="PF13629">
    <property type="entry name" value="T2SS-T3SS_pil_N"/>
    <property type="match status" value="1"/>
</dbReference>
<accession>A0A7X3K5A8</accession>
<comment type="caution">
    <text evidence="2">The sequence shown here is derived from an EMBL/GenBank/DDBJ whole genome shotgun (WGS) entry which is preliminary data.</text>
</comment>
<name>A0A7X3K5A8_9HYPH</name>
<dbReference type="InterPro" id="IPR032789">
    <property type="entry name" value="T2SS-T3SS_pil_N"/>
</dbReference>
<dbReference type="EMBL" id="WQRF01000010">
    <property type="protein sequence ID" value="MVT00764.1"/>
    <property type="molecule type" value="Genomic_DNA"/>
</dbReference>
<protein>
    <submittedName>
        <fullName evidence="2">Pilus assembly protein CpaC</fullName>
    </submittedName>
</protein>
<evidence type="ECO:0000259" key="1">
    <source>
        <dbReference type="Pfam" id="PF13629"/>
    </source>
</evidence>
<reference evidence="2 3" key="1">
    <citation type="submission" date="2019-12" db="EMBL/GenBank/DDBJ databases">
        <title>Devosia maris sp. nov., isolated from the deep seawater.</title>
        <authorList>
            <person name="Liu Y."/>
        </authorList>
    </citation>
    <scope>NUCLEOTIDE SEQUENCE [LARGE SCALE GENOMIC DNA]</scope>
    <source>
        <strain evidence="2 3">L53-10-65</strain>
    </source>
</reference>
<proteinExistence type="predicted"/>
<dbReference type="Proteomes" id="UP000438106">
    <property type="component" value="Unassembled WGS sequence"/>
</dbReference>